<dbReference type="Gene3D" id="2.40.50.100">
    <property type="match status" value="1"/>
</dbReference>
<dbReference type="EMBL" id="QPIW01000032">
    <property type="protein sequence ID" value="RDB03002.1"/>
    <property type="molecule type" value="Genomic_DNA"/>
</dbReference>
<sequence>MKQILKKAMGIGNTEHGDMFLSKVYPNFHQKYTWLLILVFITQSFLLTAAYAQHDHDHGDGGHSHGEETAKTEEVKLQKSEAVSGKYEAVLKYEHLHAGEAEKMTLYLADPTTNQAIAGASLKLTTSLDSKAKFDIIPKESGVYEISATFSRDRTFTLTLAINGTNGTEILLLKGIRVGHDEDAHVHNEANGWQVALGNWQTWGIFGGGLLVGLGVMFLVMKSRNRTLFVILILGFCLFPLANYQPVSAQHDHDHEGENTHQANATLTDVFEVPKETQFLFEVLTQPVSAGGFVPTTQLNGTVIPSSTGLAVVQPPQPGRIISLNVRVGQKVTKGQTLAIIEQTLDATALVGLQVERNTLEAELSVAQREYDRLKKIEDIATKREVSEATARLQKAQENLKVFNDIAQGGKGTHRRFPLVAPISGLVSPFSVAIGSTVGMGDTVFQLTNLAKVYVEAQLFERDAESLLSATGYEVICQREAGQHRTTRVRLLSAAQSVNANQSQKALFEVENPEGDFKIGEFVSIRIQEKANGNTLALPNSALSQVNGKPCVFIKESPENYRIQYVATGPNNGDFTTILKGINNGDKVVVASAYQLKMIFINR</sequence>
<keyword evidence="3" id="KW-0175">Coiled coil</keyword>
<evidence type="ECO:0000256" key="2">
    <source>
        <dbReference type="ARBA" id="ARBA00022448"/>
    </source>
</evidence>
<dbReference type="AlphaFoldDB" id="A0A369I1V6"/>
<feature type="domain" description="CzcB-like C-terminal circularly permuted SH3-like" evidence="7">
    <location>
        <begin position="537"/>
        <end position="597"/>
    </location>
</feature>
<dbReference type="InterPro" id="IPR058647">
    <property type="entry name" value="BSH_CzcB-like"/>
</dbReference>
<keyword evidence="9" id="KW-1185">Reference proteome</keyword>
<feature type="transmembrane region" description="Helical" evidence="5">
    <location>
        <begin position="200"/>
        <end position="220"/>
    </location>
</feature>
<reference evidence="8 9" key="1">
    <citation type="submission" date="2018-07" db="EMBL/GenBank/DDBJ databases">
        <title>Genome analysis of Runella aurantiaca.</title>
        <authorList>
            <person name="Yang X."/>
        </authorList>
    </citation>
    <scope>NUCLEOTIDE SEQUENCE [LARGE SCALE GENOMIC DNA]</scope>
    <source>
        <strain evidence="8 9">YX9</strain>
    </source>
</reference>
<dbReference type="GO" id="GO:0016020">
    <property type="term" value="C:membrane"/>
    <property type="evidence" value="ECO:0007669"/>
    <property type="project" value="InterPro"/>
</dbReference>
<dbReference type="GO" id="GO:0046914">
    <property type="term" value="F:transition metal ion binding"/>
    <property type="evidence" value="ECO:0007669"/>
    <property type="project" value="TreeGrafter"/>
</dbReference>
<evidence type="ECO:0000259" key="7">
    <source>
        <dbReference type="Pfam" id="PF25975"/>
    </source>
</evidence>
<evidence type="ECO:0000259" key="6">
    <source>
        <dbReference type="Pfam" id="PF25973"/>
    </source>
</evidence>
<feature type="transmembrane region" description="Helical" evidence="5">
    <location>
        <begin position="32"/>
        <end position="52"/>
    </location>
</feature>
<evidence type="ECO:0000256" key="4">
    <source>
        <dbReference type="SAM" id="MobiDB-lite"/>
    </source>
</evidence>
<dbReference type="PANTHER" id="PTHR30097">
    <property type="entry name" value="CATION EFFLUX SYSTEM PROTEIN CUSB"/>
    <property type="match status" value="1"/>
</dbReference>
<evidence type="ECO:0000256" key="3">
    <source>
        <dbReference type="SAM" id="Coils"/>
    </source>
</evidence>
<dbReference type="Pfam" id="PF25973">
    <property type="entry name" value="BSH_CzcB"/>
    <property type="match status" value="1"/>
</dbReference>
<dbReference type="Gene3D" id="2.40.420.20">
    <property type="match status" value="1"/>
</dbReference>
<organism evidence="8 9">
    <name type="scientific">Runella aurantiaca</name>
    <dbReference type="NCBI Taxonomy" id="2282308"/>
    <lineage>
        <taxon>Bacteria</taxon>
        <taxon>Pseudomonadati</taxon>
        <taxon>Bacteroidota</taxon>
        <taxon>Cytophagia</taxon>
        <taxon>Cytophagales</taxon>
        <taxon>Spirosomataceae</taxon>
        <taxon>Runella</taxon>
    </lineage>
</organism>
<dbReference type="NCBIfam" id="TIGR01730">
    <property type="entry name" value="RND_mfp"/>
    <property type="match status" value="1"/>
</dbReference>
<evidence type="ECO:0000313" key="9">
    <source>
        <dbReference type="Proteomes" id="UP000253141"/>
    </source>
</evidence>
<evidence type="ECO:0000313" key="8">
    <source>
        <dbReference type="EMBL" id="RDB03002.1"/>
    </source>
</evidence>
<accession>A0A369I1V6</accession>
<dbReference type="InterPro" id="IPR051909">
    <property type="entry name" value="MFP_Cation_Efflux"/>
</dbReference>
<comment type="similarity">
    <text evidence="1">Belongs to the membrane fusion protein (MFP) (TC 8.A.1) family.</text>
</comment>
<dbReference type="InterPro" id="IPR058649">
    <property type="entry name" value="CzcB_C"/>
</dbReference>
<feature type="coiled-coil region" evidence="3">
    <location>
        <begin position="350"/>
        <end position="406"/>
    </location>
</feature>
<dbReference type="GO" id="GO:0015679">
    <property type="term" value="P:plasma membrane copper ion transport"/>
    <property type="evidence" value="ECO:0007669"/>
    <property type="project" value="TreeGrafter"/>
</dbReference>
<feature type="region of interest" description="Disordered" evidence="4">
    <location>
        <begin position="57"/>
        <end position="77"/>
    </location>
</feature>
<gene>
    <name evidence="8" type="ORF">DVG78_25635</name>
</gene>
<dbReference type="RefSeq" id="WP_114463868.1">
    <property type="nucleotide sequence ID" value="NZ_QPIW01000032.1"/>
</dbReference>
<name>A0A369I1V6_9BACT</name>
<feature type="transmembrane region" description="Helical" evidence="5">
    <location>
        <begin position="227"/>
        <end position="244"/>
    </location>
</feature>
<comment type="caution">
    <text evidence="8">The sequence shown here is derived from an EMBL/GenBank/DDBJ whole genome shotgun (WGS) entry which is preliminary data.</text>
</comment>
<proteinExistence type="inferred from homology"/>
<dbReference type="PANTHER" id="PTHR30097:SF15">
    <property type="entry name" value="CATION EFFLUX SYSTEM PROTEIN CUSB"/>
    <property type="match status" value="1"/>
</dbReference>
<dbReference type="Gene3D" id="2.40.30.170">
    <property type="match status" value="1"/>
</dbReference>
<dbReference type="GO" id="GO:0030288">
    <property type="term" value="C:outer membrane-bounded periplasmic space"/>
    <property type="evidence" value="ECO:0007669"/>
    <property type="project" value="TreeGrafter"/>
</dbReference>
<dbReference type="Proteomes" id="UP000253141">
    <property type="component" value="Unassembled WGS sequence"/>
</dbReference>
<keyword evidence="5" id="KW-1133">Transmembrane helix</keyword>
<dbReference type="Pfam" id="PF25975">
    <property type="entry name" value="CzcB_C"/>
    <property type="match status" value="1"/>
</dbReference>
<keyword evidence="5" id="KW-0472">Membrane</keyword>
<protein>
    <submittedName>
        <fullName evidence="8">Efflux RND transporter periplasmic adaptor subunit</fullName>
    </submittedName>
</protein>
<evidence type="ECO:0000256" key="5">
    <source>
        <dbReference type="SAM" id="Phobius"/>
    </source>
</evidence>
<evidence type="ECO:0000256" key="1">
    <source>
        <dbReference type="ARBA" id="ARBA00009477"/>
    </source>
</evidence>
<dbReference type="GO" id="GO:0060003">
    <property type="term" value="P:copper ion export"/>
    <property type="evidence" value="ECO:0007669"/>
    <property type="project" value="TreeGrafter"/>
</dbReference>
<dbReference type="SUPFAM" id="SSF111369">
    <property type="entry name" value="HlyD-like secretion proteins"/>
    <property type="match status" value="1"/>
</dbReference>
<dbReference type="InterPro" id="IPR006143">
    <property type="entry name" value="RND_pump_MFP"/>
</dbReference>
<keyword evidence="5" id="KW-0812">Transmembrane</keyword>
<keyword evidence="2" id="KW-0813">Transport</keyword>
<dbReference type="OrthoDB" id="906788at2"/>
<feature type="domain" description="CzcB-like barrel-sandwich hybrid" evidence="6">
    <location>
        <begin position="311"/>
        <end position="449"/>
    </location>
</feature>
<dbReference type="GO" id="GO:0022857">
    <property type="term" value="F:transmembrane transporter activity"/>
    <property type="evidence" value="ECO:0007669"/>
    <property type="project" value="InterPro"/>
</dbReference>